<dbReference type="GO" id="GO:0001671">
    <property type="term" value="F:ATPase activator activity"/>
    <property type="evidence" value="ECO:0007669"/>
    <property type="project" value="InterPro"/>
</dbReference>
<dbReference type="GO" id="GO:0005829">
    <property type="term" value="C:cytosol"/>
    <property type="evidence" value="ECO:0007669"/>
    <property type="project" value="TreeGrafter"/>
</dbReference>
<dbReference type="Gene3D" id="3.30.530.20">
    <property type="match status" value="1"/>
</dbReference>
<dbReference type="Proteomes" id="UP001485043">
    <property type="component" value="Unassembled WGS sequence"/>
</dbReference>
<sequence length="349" mass="38012">MAKVGQGDDRWIVQERKDGTNVHNWHWVEKDALPWCKKRLQELVGDLILSAVSDDSPGLRILKVDSVEGDAVVNNRKNKIIVGYELHVKASWEGQLPGDAGNGRGGLEFPYISEENYDEDPELLVSTSGTAPAEAKLKQELLSRGKKVLFEKIAQFVKELRAGGPALSDSSEGSPAAASESKPAPKAAQATSSAPKSAAAAKPSKATPTSGRQHISIEEQFYARPADLYDCFTNSQRIMGYTQSPAQVEPKVGGKFSIFGGSVIGTFAKLQVAETICIDWRFNSWQEADVSKVTIILEEPQPGTTILKLEHTGIPEEDRFGNSGVLEQARSGWQAQIFQRIKAVFGYGI</sequence>
<comment type="similarity">
    <text evidence="1">Belongs to the AHA1 family.</text>
</comment>
<evidence type="ECO:0000313" key="4">
    <source>
        <dbReference type="EMBL" id="KAK9845646.1"/>
    </source>
</evidence>
<dbReference type="InterPro" id="IPR015310">
    <property type="entry name" value="AHSA1-like_N"/>
</dbReference>
<dbReference type="InterPro" id="IPR023393">
    <property type="entry name" value="START-like_dom_sf"/>
</dbReference>
<dbReference type="Pfam" id="PF08327">
    <property type="entry name" value="AHSA1"/>
    <property type="match status" value="1"/>
</dbReference>
<keyword evidence="5" id="KW-1185">Reference proteome</keyword>
<dbReference type="PANTHER" id="PTHR13009:SF8">
    <property type="entry name" value="AHA1 DOMAIN-CONTAINING PROTEIN"/>
    <property type="match status" value="1"/>
</dbReference>
<evidence type="ECO:0000256" key="1">
    <source>
        <dbReference type="ARBA" id="ARBA00006817"/>
    </source>
</evidence>
<reference evidence="4 5" key="1">
    <citation type="journal article" date="2024" name="Nat. Commun.">
        <title>Phylogenomics reveals the evolutionary origins of lichenization in chlorophyte algae.</title>
        <authorList>
            <person name="Puginier C."/>
            <person name="Libourel C."/>
            <person name="Otte J."/>
            <person name="Skaloud P."/>
            <person name="Haon M."/>
            <person name="Grisel S."/>
            <person name="Petersen M."/>
            <person name="Berrin J.G."/>
            <person name="Delaux P.M."/>
            <person name="Dal Grande F."/>
            <person name="Keller J."/>
        </authorList>
    </citation>
    <scope>NUCLEOTIDE SEQUENCE [LARGE SCALE GENOMIC DNA]</scope>
    <source>
        <strain evidence="4 5">SAG 2523</strain>
    </source>
</reference>
<dbReference type="PANTHER" id="PTHR13009">
    <property type="entry name" value="HEAT SHOCK PROTEIN 90 HSP90 CO-CHAPERONE AHA-1"/>
    <property type="match status" value="1"/>
</dbReference>
<dbReference type="EMBL" id="JALJOV010001596">
    <property type="protein sequence ID" value="KAK9845646.1"/>
    <property type="molecule type" value="Genomic_DNA"/>
</dbReference>
<name>A0AAW1SJ05_9CHLO</name>
<feature type="compositionally biased region" description="Low complexity" evidence="2">
    <location>
        <begin position="168"/>
        <end position="210"/>
    </location>
</feature>
<dbReference type="InterPro" id="IPR036338">
    <property type="entry name" value="Aha1"/>
</dbReference>
<dbReference type="InterPro" id="IPR013538">
    <property type="entry name" value="ASHA1/2-like_C"/>
</dbReference>
<dbReference type="SMART" id="SM01000">
    <property type="entry name" value="Aha1_N"/>
    <property type="match status" value="1"/>
</dbReference>
<proteinExistence type="inferred from homology"/>
<gene>
    <name evidence="4" type="ORF">WJX84_011114</name>
</gene>
<dbReference type="CDD" id="cd08892">
    <property type="entry name" value="SRPBCC_Aha1"/>
    <property type="match status" value="1"/>
</dbReference>
<protein>
    <recommendedName>
        <fullName evidence="3">Activator of Hsp90 ATPase AHSA1-like N-terminal domain-containing protein</fullName>
    </recommendedName>
</protein>
<dbReference type="Gene3D" id="3.15.10.20">
    <property type="entry name" value="Activator of Hsp90 ATPase Aha1, N-terminal domain"/>
    <property type="match status" value="1"/>
</dbReference>
<accession>A0AAW1SJ05</accession>
<evidence type="ECO:0000313" key="5">
    <source>
        <dbReference type="Proteomes" id="UP001485043"/>
    </source>
</evidence>
<feature type="region of interest" description="Disordered" evidence="2">
    <location>
        <begin position="164"/>
        <end position="213"/>
    </location>
</feature>
<evidence type="ECO:0000259" key="3">
    <source>
        <dbReference type="SMART" id="SM01000"/>
    </source>
</evidence>
<dbReference type="SUPFAM" id="SSF55961">
    <property type="entry name" value="Bet v1-like"/>
    <property type="match status" value="1"/>
</dbReference>
<dbReference type="SUPFAM" id="SSF103111">
    <property type="entry name" value="Activator of Hsp90 ATPase, Aha1"/>
    <property type="match status" value="1"/>
</dbReference>
<dbReference type="AlphaFoldDB" id="A0AAW1SJ05"/>
<dbReference type="Pfam" id="PF09229">
    <property type="entry name" value="Aha1_N"/>
    <property type="match status" value="1"/>
</dbReference>
<dbReference type="GO" id="GO:0051087">
    <property type="term" value="F:protein-folding chaperone binding"/>
    <property type="evidence" value="ECO:0007669"/>
    <property type="project" value="InterPro"/>
</dbReference>
<comment type="caution">
    <text evidence="4">The sequence shown here is derived from an EMBL/GenBank/DDBJ whole genome shotgun (WGS) entry which is preliminary data.</text>
</comment>
<organism evidence="4 5">
    <name type="scientific">Apatococcus fuscideae</name>
    <dbReference type="NCBI Taxonomy" id="2026836"/>
    <lineage>
        <taxon>Eukaryota</taxon>
        <taxon>Viridiplantae</taxon>
        <taxon>Chlorophyta</taxon>
        <taxon>core chlorophytes</taxon>
        <taxon>Trebouxiophyceae</taxon>
        <taxon>Chlorellales</taxon>
        <taxon>Chlorellaceae</taxon>
        <taxon>Apatococcus</taxon>
    </lineage>
</organism>
<evidence type="ECO:0000256" key="2">
    <source>
        <dbReference type="SAM" id="MobiDB-lite"/>
    </source>
</evidence>
<feature type="domain" description="Activator of Hsp90 ATPase AHSA1-like N-terminal" evidence="3">
    <location>
        <begin position="29"/>
        <end position="161"/>
    </location>
</feature>
<dbReference type="GO" id="GO:0006457">
    <property type="term" value="P:protein folding"/>
    <property type="evidence" value="ECO:0007669"/>
    <property type="project" value="TreeGrafter"/>
</dbReference>